<dbReference type="CDD" id="cd00779">
    <property type="entry name" value="ProRS_core_prok"/>
    <property type="match status" value="1"/>
</dbReference>
<keyword evidence="3" id="KW-0547">Nucleotide-binding</keyword>
<evidence type="ECO:0000256" key="9">
    <source>
        <dbReference type="ARBA" id="ARBA00071545"/>
    </source>
</evidence>
<evidence type="ECO:0000256" key="3">
    <source>
        <dbReference type="ARBA" id="ARBA00022741"/>
    </source>
</evidence>
<evidence type="ECO:0000259" key="10">
    <source>
        <dbReference type="PROSITE" id="PS50862"/>
    </source>
</evidence>
<dbReference type="EnsemblMetazoa" id="GPPI028603-RA">
    <property type="protein sequence ID" value="GPPI028603-PA"/>
    <property type="gene ID" value="GPPI028603"/>
</dbReference>
<dbReference type="InterPro" id="IPR045864">
    <property type="entry name" value="aa-tRNA-synth_II/BPL/LPL"/>
</dbReference>
<keyword evidence="12" id="KW-1185">Reference proteome</keyword>
<dbReference type="AlphaFoldDB" id="A0A1B0BFR2"/>
<dbReference type="SUPFAM" id="SSF55681">
    <property type="entry name" value="Class II aaRS and biotin synthetases"/>
    <property type="match status" value="1"/>
</dbReference>
<evidence type="ECO:0000256" key="1">
    <source>
        <dbReference type="ARBA" id="ARBA00012831"/>
    </source>
</evidence>
<evidence type="ECO:0000313" key="12">
    <source>
        <dbReference type="Proteomes" id="UP000092460"/>
    </source>
</evidence>
<dbReference type="STRING" id="67801.A0A1B0BFR2"/>
<comment type="catalytic activity">
    <reaction evidence="8">
        <text>tRNA(Pro) + L-proline + ATP = L-prolyl-tRNA(Pro) + AMP + diphosphate</text>
        <dbReference type="Rhea" id="RHEA:14305"/>
        <dbReference type="Rhea" id="RHEA-COMP:9700"/>
        <dbReference type="Rhea" id="RHEA-COMP:9702"/>
        <dbReference type="ChEBI" id="CHEBI:30616"/>
        <dbReference type="ChEBI" id="CHEBI:33019"/>
        <dbReference type="ChEBI" id="CHEBI:60039"/>
        <dbReference type="ChEBI" id="CHEBI:78442"/>
        <dbReference type="ChEBI" id="CHEBI:78532"/>
        <dbReference type="ChEBI" id="CHEBI:456215"/>
        <dbReference type="EC" id="6.1.1.15"/>
    </reaction>
</comment>
<dbReference type="GO" id="GO:0004827">
    <property type="term" value="F:proline-tRNA ligase activity"/>
    <property type="evidence" value="ECO:0007669"/>
    <property type="project" value="UniProtKB-EC"/>
</dbReference>
<keyword evidence="2" id="KW-0436">Ligase</keyword>
<evidence type="ECO:0000256" key="5">
    <source>
        <dbReference type="ARBA" id="ARBA00022917"/>
    </source>
</evidence>
<dbReference type="SUPFAM" id="SSF52954">
    <property type="entry name" value="Class II aaRS ABD-related"/>
    <property type="match status" value="1"/>
</dbReference>
<keyword evidence="5" id="KW-0648">Protein biosynthesis</keyword>
<name>A0A1B0BFR2_9MUSC</name>
<evidence type="ECO:0000313" key="11">
    <source>
        <dbReference type="EnsemblMetazoa" id="GPPI028603-PA"/>
    </source>
</evidence>
<protein>
    <recommendedName>
        <fullName evidence="9">Probable proline--tRNA ligase, mitochondrial</fullName>
        <ecNumber evidence="1">6.1.1.15</ecNumber>
    </recommendedName>
    <alternativeName>
        <fullName evidence="7">Prolyl-tRNA synthetase</fullName>
    </alternativeName>
</protein>
<dbReference type="InterPro" id="IPR002314">
    <property type="entry name" value="aa-tRNA-synt_IIb"/>
</dbReference>
<accession>A0A1B0BFR2</accession>
<dbReference type="InterPro" id="IPR006195">
    <property type="entry name" value="aa-tRNA-synth_II"/>
</dbReference>
<feature type="domain" description="Aminoacyl-transfer RNA synthetases class-II family profile" evidence="10">
    <location>
        <begin position="128"/>
        <end position="384"/>
    </location>
</feature>
<dbReference type="PANTHER" id="PTHR42753">
    <property type="entry name" value="MITOCHONDRIAL RIBOSOME PROTEIN L39/PROLYL-TRNA LIGASE FAMILY MEMBER"/>
    <property type="match status" value="1"/>
</dbReference>
<dbReference type="Gene3D" id="3.30.930.10">
    <property type="entry name" value="Bira Bifunctional Protein, Domain 2"/>
    <property type="match status" value="1"/>
</dbReference>
<dbReference type="FunFam" id="3.30.930.10:FF:000042">
    <property type="entry name" value="probable proline--tRNA ligase, mitochondrial"/>
    <property type="match status" value="1"/>
</dbReference>
<dbReference type="EMBL" id="JXJN01013627">
    <property type="status" value="NOT_ANNOTATED_CDS"/>
    <property type="molecule type" value="Genomic_DNA"/>
</dbReference>
<dbReference type="Pfam" id="PF00587">
    <property type="entry name" value="tRNA-synt_2b"/>
    <property type="match status" value="1"/>
</dbReference>
<evidence type="ECO:0000256" key="7">
    <source>
        <dbReference type="ARBA" id="ARBA00029731"/>
    </source>
</evidence>
<dbReference type="InterPro" id="IPR050062">
    <property type="entry name" value="Pro-tRNA_synthetase"/>
</dbReference>
<dbReference type="GO" id="GO:0006433">
    <property type="term" value="P:prolyl-tRNA aminoacylation"/>
    <property type="evidence" value="ECO:0007669"/>
    <property type="project" value="InterPro"/>
</dbReference>
<sequence>MQAYVYLLASLYSFTANGSSDNDDKVISKTSEEEINVRPKNFGSRCIRIIVNICLTYFISMQKISGLFIPKLVIPKDSAPKHIEALSRSQRLMNELGLVKAAGNGFFHIMPIAQRSLDKLCNLVNECMLETGSSKITMPILTPTELWQQSGRLHGDIEEFFIVKDRHNKKYLLSPTHEEAITSILATTAPISYKQLPLRLYQLGPKFRDELKARFGLVRAKEFLMKDLYSFDRSDEEAQNSYKIITSSYAGLFKKLQLPFEKVDACTGIMGGKCSQEFQIVCPVGEDLFLRCQRCHYAFNVELAEGDAKCCLKCHSPDLEELKGIEVAHTFLLGDRYTKPFNATYLDCDGKPKALIMGCYGLGVSRVLAASLEVLSSEKGLVWPTLLAPYDICVIGPKDGSKEQELGDVIEKDICKKITEIYGCDDVVHDDRKYLTIGKRLWEAKRMGYPLIIVAGGKSADNTPILELLVKNHHHELHVDTVLTEIHKYKDHKIALRKRCH</sequence>
<dbReference type="VEuPathDB" id="VectorBase:GPPI028603"/>
<keyword evidence="4" id="KW-0067">ATP-binding</keyword>
<reference evidence="12" key="1">
    <citation type="submission" date="2015-01" db="EMBL/GenBank/DDBJ databases">
        <authorList>
            <person name="Aksoy S."/>
            <person name="Warren W."/>
            <person name="Wilson R.K."/>
        </authorList>
    </citation>
    <scope>NUCLEOTIDE SEQUENCE [LARGE SCALE GENOMIC DNA]</scope>
    <source>
        <strain evidence="12">IAEA</strain>
    </source>
</reference>
<dbReference type="GO" id="GO:0005524">
    <property type="term" value="F:ATP binding"/>
    <property type="evidence" value="ECO:0007669"/>
    <property type="project" value="UniProtKB-KW"/>
</dbReference>
<keyword evidence="6" id="KW-0030">Aminoacyl-tRNA synthetase</keyword>
<dbReference type="GO" id="GO:0005739">
    <property type="term" value="C:mitochondrion"/>
    <property type="evidence" value="ECO:0007669"/>
    <property type="project" value="TreeGrafter"/>
</dbReference>
<organism evidence="11 12">
    <name type="scientific">Glossina palpalis gambiensis</name>
    <dbReference type="NCBI Taxonomy" id="67801"/>
    <lineage>
        <taxon>Eukaryota</taxon>
        <taxon>Metazoa</taxon>
        <taxon>Ecdysozoa</taxon>
        <taxon>Arthropoda</taxon>
        <taxon>Hexapoda</taxon>
        <taxon>Insecta</taxon>
        <taxon>Pterygota</taxon>
        <taxon>Neoptera</taxon>
        <taxon>Endopterygota</taxon>
        <taxon>Diptera</taxon>
        <taxon>Brachycera</taxon>
        <taxon>Muscomorpha</taxon>
        <taxon>Hippoboscoidea</taxon>
        <taxon>Glossinidae</taxon>
        <taxon>Glossina</taxon>
    </lineage>
</organism>
<dbReference type="Gene3D" id="3.40.50.800">
    <property type="entry name" value="Anticodon-binding domain"/>
    <property type="match status" value="1"/>
</dbReference>
<dbReference type="PANTHER" id="PTHR42753:SF10">
    <property type="entry name" value="PROLINE--TRNA LIGASE, MITOCHONDRIAL-RELATED"/>
    <property type="match status" value="1"/>
</dbReference>
<evidence type="ECO:0000256" key="4">
    <source>
        <dbReference type="ARBA" id="ARBA00022840"/>
    </source>
</evidence>
<evidence type="ECO:0000256" key="8">
    <source>
        <dbReference type="ARBA" id="ARBA00047671"/>
    </source>
</evidence>
<dbReference type="InterPro" id="IPR036621">
    <property type="entry name" value="Anticodon-bd_dom_sf"/>
</dbReference>
<evidence type="ECO:0000256" key="6">
    <source>
        <dbReference type="ARBA" id="ARBA00023146"/>
    </source>
</evidence>
<evidence type="ECO:0000256" key="2">
    <source>
        <dbReference type="ARBA" id="ARBA00022598"/>
    </source>
</evidence>
<reference evidence="11" key="2">
    <citation type="submission" date="2020-05" db="UniProtKB">
        <authorList>
            <consortium name="EnsemblMetazoa"/>
        </authorList>
    </citation>
    <scope>IDENTIFICATION</scope>
    <source>
        <strain evidence="11">IAEA</strain>
    </source>
</reference>
<dbReference type="PRINTS" id="PR01046">
    <property type="entry name" value="TRNASYNTHPRO"/>
</dbReference>
<proteinExistence type="predicted"/>
<dbReference type="InterPro" id="IPR033730">
    <property type="entry name" value="ProRS_core_prok"/>
</dbReference>
<dbReference type="PROSITE" id="PS50862">
    <property type="entry name" value="AA_TRNA_LIGASE_II"/>
    <property type="match status" value="1"/>
</dbReference>
<dbReference type="EC" id="6.1.1.15" evidence="1"/>
<dbReference type="InterPro" id="IPR002316">
    <property type="entry name" value="Pro-tRNA-ligase_IIa"/>
</dbReference>
<dbReference type="Proteomes" id="UP000092460">
    <property type="component" value="Unassembled WGS sequence"/>
</dbReference>